<keyword evidence="2" id="KW-0479">Metal-binding</keyword>
<dbReference type="AlphaFoldDB" id="A0A1Q8CYF5"/>
<evidence type="ECO:0000256" key="5">
    <source>
        <dbReference type="SAM" id="SignalP"/>
    </source>
</evidence>
<dbReference type="GO" id="GO:0031012">
    <property type="term" value="C:extracellular matrix"/>
    <property type="evidence" value="ECO:0007669"/>
    <property type="project" value="InterPro"/>
</dbReference>
<name>A0A1Q8CYF5_9PSEU</name>
<dbReference type="Gene3D" id="3.40.390.10">
    <property type="entry name" value="Collagenase (Catalytic Domain)"/>
    <property type="match status" value="1"/>
</dbReference>
<dbReference type="EMBL" id="MSIE01000001">
    <property type="protein sequence ID" value="OLF19375.1"/>
    <property type="molecule type" value="Genomic_DNA"/>
</dbReference>
<accession>A0A1Q8CYF5</accession>
<evidence type="ECO:0000313" key="7">
    <source>
        <dbReference type="EMBL" id="OLF19375.1"/>
    </source>
</evidence>
<evidence type="ECO:0000256" key="4">
    <source>
        <dbReference type="ARBA" id="ARBA00022833"/>
    </source>
</evidence>
<organism evidence="7 8">
    <name type="scientific">Actinophytocola xanthii</name>
    <dbReference type="NCBI Taxonomy" id="1912961"/>
    <lineage>
        <taxon>Bacteria</taxon>
        <taxon>Bacillati</taxon>
        <taxon>Actinomycetota</taxon>
        <taxon>Actinomycetes</taxon>
        <taxon>Pseudonocardiales</taxon>
        <taxon>Pseudonocardiaceae</taxon>
    </lineage>
</organism>
<dbReference type="GO" id="GO:0006508">
    <property type="term" value="P:proteolysis"/>
    <property type="evidence" value="ECO:0007669"/>
    <property type="project" value="UniProtKB-KW"/>
</dbReference>
<feature type="domain" description="Peptidase M10 metallopeptidase" evidence="6">
    <location>
        <begin position="189"/>
        <end position="258"/>
    </location>
</feature>
<evidence type="ECO:0000256" key="2">
    <source>
        <dbReference type="ARBA" id="ARBA00022723"/>
    </source>
</evidence>
<protein>
    <recommendedName>
        <fullName evidence="6">Peptidase M10 metallopeptidase domain-containing protein</fullName>
    </recommendedName>
</protein>
<sequence length="259" mass="27048">MVRTVLAMLAFAAVATVGDVAVEPVVAHAADDVHVVGEAIIAGPTGAFAASTTAKAAAKAAAPGCDDRSYALSPWRVDKPYQWTYNPKGTPASVAATALGAIQRGSTTVSSGRNRCRTTTRLTTTNQYKGTTTRVAQVSASGTCAGNDGVSVTSWGRLPSAYLAYTCVYYRSNGTVIASDMLIDNSVHAWATTLPARCVKTFDLESVVVHERGHTAGIGHVEQVRSVQQTMSPRNQPCSTTKRLLGAGDLAGLRARYGA</sequence>
<keyword evidence="1" id="KW-0645">Protease</keyword>
<keyword evidence="3" id="KW-0378">Hydrolase</keyword>
<reference evidence="7 8" key="1">
    <citation type="submission" date="2016-12" db="EMBL/GenBank/DDBJ databases">
        <title>The draft genome sequence of Actinophytocola sp. 11-183.</title>
        <authorList>
            <person name="Wang W."/>
            <person name="Yuan L."/>
        </authorList>
    </citation>
    <scope>NUCLEOTIDE SEQUENCE [LARGE SCALE GENOMIC DNA]</scope>
    <source>
        <strain evidence="7 8">11-183</strain>
    </source>
</reference>
<evidence type="ECO:0000259" key="6">
    <source>
        <dbReference type="Pfam" id="PF00413"/>
    </source>
</evidence>
<keyword evidence="8" id="KW-1185">Reference proteome</keyword>
<keyword evidence="4" id="KW-0862">Zinc</keyword>
<proteinExistence type="predicted"/>
<evidence type="ECO:0000313" key="8">
    <source>
        <dbReference type="Proteomes" id="UP000185596"/>
    </source>
</evidence>
<evidence type="ECO:0000256" key="1">
    <source>
        <dbReference type="ARBA" id="ARBA00022670"/>
    </source>
</evidence>
<dbReference type="Pfam" id="PF00413">
    <property type="entry name" value="Peptidase_M10"/>
    <property type="match status" value="1"/>
</dbReference>
<dbReference type="InterPro" id="IPR001818">
    <property type="entry name" value="Pept_M10_metallopeptidase"/>
</dbReference>
<dbReference type="SUPFAM" id="SSF55486">
    <property type="entry name" value="Metalloproteases ('zincins'), catalytic domain"/>
    <property type="match status" value="1"/>
</dbReference>
<feature type="chain" id="PRO_5038895354" description="Peptidase M10 metallopeptidase domain-containing protein" evidence="5">
    <location>
        <begin position="22"/>
        <end position="259"/>
    </location>
</feature>
<dbReference type="STRING" id="1912961.BU204_00125"/>
<dbReference type="GO" id="GO:0008270">
    <property type="term" value="F:zinc ion binding"/>
    <property type="evidence" value="ECO:0007669"/>
    <property type="project" value="InterPro"/>
</dbReference>
<dbReference type="InterPro" id="IPR024079">
    <property type="entry name" value="MetalloPept_cat_dom_sf"/>
</dbReference>
<gene>
    <name evidence="7" type="ORF">BU204_00125</name>
</gene>
<evidence type="ECO:0000256" key="3">
    <source>
        <dbReference type="ARBA" id="ARBA00022801"/>
    </source>
</evidence>
<dbReference type="OrthoDB" id="3691947at2"/>
<keyword evidence="5" id="KW-0732">Signal</keyword>
<dbReference type="Proteomes" id="UP000185596">
    <property type="component" value="Unassembled WGS sequence"/>
</dbReference>
<comment type="caution">
    <text evidence="7">The sequence shown here is derived from an EMBL/GenBank/DDBJ whole genome shotgun (WGS) entry which is preliminary data.</text>
</comment>
<feature type="signal peptide" evidence="5">
    <location>
        <begin position="1"/>
        <end position="21"/>
    </location>
</feature>
<dbReference type="RefSeq" id="WP_075123409.1">
    <property type="nucleotide sequence ID" value="NZ_MSIE01000001.1"/>
</dbReference>
<dbReference type="GO" id="GO:0004222">
    <property type="term" value="F:metalloendopeptidase activity"/>
    <property type="evidence" value="ECO:0007669"/>
    <property type="project" value="InterPro"/>
</dbReference>